<evidence type="ECO:0000313" key="11">
    <source>
        <dbReference type="Proteomes" id="UP000190229"/>
    </source>
</evidence>
<dbReference type="Pfam" id="PF07195">
    <property type="entry name" value="FliD_C"/>
    <property type="match status" value="1"/>
</dbReference>
<reference evidence="9 11" key="2">
    <citation type="submission" date="2017-02" db="EMBL/GenBank/DDBJ databases">
        <title>Draft genome of Acidibacillus ferrooxidans Huett2.</title>
        <authorList>
            <person name="Schopf S."/>
        </authorList>
    </citation>
    <scope>NUCLEOTIDE SEQUENCE [LARGE SCALE GENOMIC DNA]</scope>
    <source>
        <strain evidence="9 11">Huett2</strain>
    </source>
</reference>
<evidence type="ECO:0000256" key="1">
    <source>
        <dbReference type="ARBA" id="ARBA00009764"/>
    </source>
</evidence>
<dbReference type="PANTHER" id="PTHR30288:SF0">
    <property type="entry name" value="FLAGELLAR HOOK-ASSOCIATED PROTEIN 2"/>
    <property type="match status" value="1"/>
</dbReference>
<dbReference type="Proteomes" id="UP000077421">
    <property type="component" value="Unassembled WGS sequence"/>
</dbReference>
<accession>A0A162UFN1</accession>
<protein>
    <recommendedName>
        <fullName evidence="5">Flagellar hook-associated protein 2</fullName>
        <shortName evidence="5">HAP2</shortName>
    </recommendedName>
    <alternativeName>
        <fullName evidence="5">Flagellar cap protein</fullName>
    </alternativeName>
</protein>
<dbReference type="InterPro" id="IPR040026">
    <property type="entry name" value="FliD"/>
</dbReference>
<dbReference type="GO" id="GO:0009424">
    <property type="term" value="C:bacterial-type flagellum hook"/>
    <property type="evidence" value="ECO:0007669"/>
    <property type="project" value="UniProtKB-UniRule"/>
</dbReference>
<comment type="function">
    <text evidence="5">Required for morphogenesis and for the elongation of the flagellar filament by facilitating polymerization of the flagellin monomers at the tip of growing filament. Forms a capping structure, which prevents flagellin subunits (transported through the central channel of the flagellum) from leaking out without polymerization at the distal end.</text>
</comment>
<dbReference type="GO" id="GO:0009421">
    <property type="term" value="C:bacterial-type flagellum filament cap"/>
    <property type="evidence" value="ECO:0007669"/>
    <property type="project" value="InterPro"/>
</dbReference>
<dbReference type="AlphaFoldDB" id="A0A162UFN1"/>
<dbReference type="EMBL" id="MWPS01000011">
    <property type="protein sequence ID" value="OPG16909.1"/>
    <property type="molecule type" value="Genomic_DNA"/>
</dbReference>
<name>A0A162UFN1_9BACL</name>
<evidence type="ECO:0000256" key="5">
    <source>
        <dbReference type="RuleBase" id="RU362066"/>
    </source>
</evidence>
<dbReference type="EMBL" id="LSUQ01000013">
    <property type="protein sequence ID" value="OAG94256.1"/>
    <property type="molecule type" value="Genomic_DNA"/>
</dbReference>
<evidence type="ECO:0000256" key="2">
    <source>
        <dbReference type="ARBA" id="ARBA00011255"/>
    </source>
</evidence>
<evidence type="ECO:0000256" key="3">
    <source>
        <dbReference type="ARBA" id="ARBA00023054"/>
    </source>
</evidence>
<keyword evidence="3" id="KW-0175">Coiled coil</keyword>
<dbReference type="Pfam" id="PF02465">
    <property type="entry name" value="FliD_N"/>
    <property type="match status" value="1"/>
</dbReference>
<reference evidence="8 10" key="1">
    <citation type="submission" date="2016-02" db="EMBL/GenBank/DDBJ databases">
        <title>Draft genome sequence of Acidibacillus ferrooxidans SLC66.</title>
        <authorList>
            <person name="Oliveira G."/>
            <person name="Nancucheo I."/>
            <person name="Dall'Agnol H."/>
            <person name="Johnson B."/>
            <person name="Oliveira R."/>
            <person name="Nunes G.L."/>
            <person name="Tzotzos G."/>
            <person name="Orellana S.C."/>
            <person name="Salim A.C."/>
            <person name="Araujo F.M."/>
        </authorList>
    </citation>
    <scope>NUCLEOTIDE SEQUENCE [LARGE SCALE GENOMIC DNA]</scope>
    <source>
        <strain evidence="8 10">SLC66</strain>
    </source>
</reference>
<dbReference type="PANTHER" id="PTHR30288">
    <property type="entry name" value="FLAGELLAR CAP/ASSEMBLY PROTEIN FLID"/>
    <property type="match status" value="1"/>
</dbReference>
<feature type="domain" description="Flagellar hook-associated protein 2 C-terminal" evidence="7">
    <location>
        <begin position="224"/>
        <end position="475"/>
    </location>
</feature>
<dbReference type="OrthoDB" id="2370755at2"/>
<dbReference type="InterPro" id="IPR003481">
    <property type="entry name" value="FliD_N"/>
</dbReference>
<sequence length="502" mass="50265">MSVNLLQQLNTIPNPGGIGVPVTQYTTDLQKVLTAQLTGVSTSELATLSGTQTALTSLQSALSAFQNASNTLASTLTWNPVNVTNSNSAVIAVSATAGALNSNYTIAVTQLAQAQVNVATAGHQSSATASSTLASGSLSITPSGQSGVTISITSGESLSAIAAAVNNATTAVQASVINTGSSSTPYELMFQSTQTGLSNSFTLSDSATSTGASQLSASTATVTAQNAAATIDGSINVQSQTNTFSNAIPDVTFTALQSGGTSSVQISQNTSSVIQSVQSWMSAYNSLIDLIHSGTAYTPASGNTAASVGPLFSDGVTNQLLFELPNSLNQSVGSGTISALAQIGIVTDPTTGHLEFQPSAGFQAGGAPLQNGQTLFTQALTSNQNAVESFFGVVSGITSSSAYPVSGLLGNVSTMLSRYGTIAGSGEIGTELTSISAQQTSISNYLTTVNQQITAQVQNFAAQLNALNTALAHSQSQMSLLSSLMGGGGSSASSSSSAPAIP</sequence>
<keyword evidence="4 5" id="KW-0975">Bacterial flagellum</keyword>
<dbReference type="GO" id="GO:0005576">
    <property type="term" value="C:extracellular region"/>
    <property type="evidence" value="ECO:0007669"/>
    <property type="project" value="UniProtKB-SubCell"/>
</dbReference>
<comment type="subunit">
    <text evidence="2 5">Homopentamer.</text>
</comment>
<dbReference type="RefSeq" id="WP_067563430.1">
    <property type="nucleotide sequence ID" value="NZ_LSUQ01000013.1"/>
</dbReference>
<feature type="domain" description="Flagellar hook-associated protein 2 N-terminal" evidence="6">
    <location>
        <begin position="20"/>
        <end position="115"/>
    </location>
</feature>
<evidence type="ECO:0000259" key="6">
    <source>
        <dbReference type="Pfam" id="PF02465"/>
    </source>
</evidence>
<proteinExistence type="inferred from homology"/>
<keyword evidence="5" id="KW-0964">Secreted</keyword>
<dbReference type="InterPro" id="IPR010809">
    <property type="entry name" value="FliD_C"/>
</dbReference>
<dbReference type="Proteomes" id="UP000190229">
    <property type="component" value="Unassembled WGS sequence"/>
</dbReference>
<dbReference type="STRING" id="1765683.B2M26_04095"/>
<comment type="similarity">
    <text evidence="1 5">Belongs to the FliD family.</text>
</comment>
<gene>
    <name evidence="8" type="ORF">AYW79_06470</name>
    <name evidence="9" type="ORF">B2M26_04095</name>
</gene>
<dbReference type="GO" id="GO:0071973">
    <property type="term" value="P:bacterial-type flagellum-dependent cell motility"/>
    <property type="evidence" value="ECO:0007669"/>
    <property type="project" value="TreeGrafter"/>
</dbReference>
<keyword evidence="11" id="KW-1185">Reference proteome</keyword>
<organism evidence="9 11">
    <name type="scientific">Ferroacidibacillus organovorans</name>
    <dbReference type="NCBI Taxonomy" id="1765683"/>
    <lineage>
        <taxon>Bacteria</taxon>
        <taxon>Bacillati</taxon>
        <taxon>Bacillota</taxon>
        <taxon>Bacilli</taxon>
        <taxon>Bacillales</taxon>
        <taxon>Alicyclobacillaceae</taxon>
        <taxon>Ferroacidibacillus</taxon>
    </lineage>
</organism>
<evidence type="ECO:0000313" key="9">
    <source>
        <dbReference type="EMBL" id="OPG16909.1"/>
    </source>
</evidence>
<comment type="subcellular location">
    <subcellularLocation>
        <location evidence="5">Secreted</location>
    </subcellularLocation>
    <subcellularLocation>
        <location evidence="5">Bacterial flagellum</location>
    </subcellularLocation>
</comment>
<evidence type="ECO:0000313" key="10">
    <source>
        <dbReference type="Proteomes" id="UP000077421"/>
    </source>
</evidence>
<comment type="caution">
    <text evidence="9">The sequence shown here is derived from an EMBL/GenBank/DDBJ whole genome shotgun (WGS) entry which is preliminary data.</text>
</comment>
<evidence type="ECO:0000313" key="8">
    <source>
        <dbReference type="EMBL" id="OAG94256.1"/>
    </source>
</evidence>
<evidence type="ECO:0000256" key="4">
    <source>
        <dbReference type="ARBA" id="ARBA00023143"/>
    </source>
</evidence>
<dbReference type="GO" id="GO:0007155">
    <property type="term" value="P:cell adhesion"/>
    <property type="evidence" value="ECO:0007669"/>
    <property type="project" value="InterPro"/>
</dbReference>
<evidence type="ECO:0000259" key="7">
    <source>
        <dbReference type="Pfam" id="PF07195"/>
    </source>
</evidence>